<proteinExistence type="predicted"/>
<dbReference type="AlphaFoldDB" id="A0A1V8NW78"/>
<sequence length="237" mass="26950">MVTVDDCNDSDLNLDNKNVYLKGEMIALRAKEKCLLEILLNTSPACISRQKIAEEVWNGRFVSDFTINQTINSLRRKIKDNDRQLIKTKPREGYVIDKDIAALFTFDSDIGPTCEPEDLASSEANALIVITDHSVKHEMLNNHKKSIRARKKLSLRVIVLMSLLLACSMAGVGVGVIREYSKDEINQFYLDGVKFTFHKERIDYQLNKRNVNCHLVRRTLDDGEIVDTNTTLCNTSL</sequence>
<evidence type="ECO:0000256" key="1">
    <source>
        <dbReference type="ARBA" id="ARBA00023125"/>
    </source>
</evidence>
<dbReference type="SMART" id="SM00862">
    <property type="entry name" value="Trans_reg_C"/>
    <property type="match status" value="1"/>
</dbReference>
<dbReference type="GO" id="GO:0000160">
    <property type="term" value="P:phosphorelay signal transduction system"/>
    <property type="evidence" value="ECO:0007669"/>
    <property type="project" value="InterPro"/>
</dbReference>
<dbReference type="CDD" id="cd00383">
    <property type="entry name" value="trans_reg_C"/>
    <property type="match status" value="1"/>
</dbReference>
<organism evidence="2 3">
    <name type="scientific">Citrobacter braakii</name>
    <dbReference type="NCBI Taxonomy" id="57706"/>
    <lineage>
        <taxon>Bacteria</taxon>
        <taxon>Pseudomonadati</taxon>
        <taxon>Pseudomonadota</taxon>
        <taxon>Gammaproteobacteria</taxon>
        <taxon>Enterobacterales</taxon>
        <taxon>Enterobacteriaceae</taxon>
        <taxon>Citrobacter</taxon>
        <taxon>Citrobacter freundii complex</taxon>
    </lineage>
</organism>
<protein>
    <submittedName>
        <fullName evidence="2">Uncharacterized protein</fullName>
    </submittedName>
</protein>
<accession>A0A1V8NW78</accession>
<dbReference type="EMBL" id="NAEW01000008">
    <property type="protein sequence ID" value="OQM40669.1"/>
    <property type="molecule type" value="Genomic_DNA"/>
</dbReference>
<name>A0A1V8NW78_CITBR</name>
<dbReference type="InterPro" id="IPR016032">
    <property type="entry name" value="Sig_transdc_resp-reg_C-effctor"/>
</dbReference>
<keyword evidence="1" id="KW-0238">DNA-binding</keyword>
<dbReference type="RefSeq" id="WP_053390126.1">
    <property type="nucleotide sequence ID" value="NZ_CABGPK010000004.1"/>
</dbReference>
<evidence type="ECO:0000313" key="3">
    <source>
        <dbReference type="Proteomes" id="UP000192573"/>
    </source>
</evidence>
<dbReference type="InterPro" id="IPR001867">
    <property type="entry name" value="OmpR/PhoB-type_DNA-bd"/>
</dbReference>
<dbReference type="InterPro" id="IPR036388">
    <property type="entry name" value="WH-like_DNA-bd_sf"/>
</dbReference>
<dbReference type="SUPFAM" id="SSF46894">
    <property type="entry name" value="C-terminal effector domain of the bipartite response regulators"/>
    <property type="match status" value="1"/>
</dbReference>
<comment type="caution">
    <text evidence="2">The sequence shown here is derived from an EMBL/GenBank/DDBJ whole genome shotgun (WGS) entry which is preliminary data.</text>
</comment>
<dbReference type="GO" id="GO:0006355">
    <property type="term" value="P:regulation of DNA-templated transcription"/>
    <property type="evidence" value="ECO:0007669"/>
    <property type="project" value="InterPro"/>
</dbReference>
<dbReference type="Gene3D" id="1.10.10.10">
    <property type="entry name" value="Winged helix-like DNA-binding domain superfamily/Winged helix DNA-binding domain"/>
    <property type="match status" value="1"/>
</dbReference>
<gene>
    <name evidence="2" type="ORF">BZK42_17365</name>
</gene>
<dbReference type="Pfam" id="PF00486">
    <property type="entry name" value="Trans_reg_C"/>
    <property type="match status" value="1"/>
</dbReference>
<dbReference type="PROSITE" id="PS51755">
    <property type="entry name" value="OMPR_PHOB"/>
    <property type="match status" value="1"/>
</dbReference>
<dbReference type="GO" id="GO:0003677">
    <property type="term" value="F:DNA binding"/>
    <property type="evidence" value="ECO:0007669"/>
    <property type="project" value="UniProtKB-UniRule"/>
</dbReference>
<dbReference type="Proteomes" id="UP000192573">
    <property type="component" value="Unassembled WGS sequence"/>
</dbReference>
<evidence type="ECO:0000313" key="2">
    <source>
        <dbReference type="EMBL" id="OQM40669.1"/>
    </source>
</evidence>
<reference evidence="2 3" key="1">
    <citation type="submission" date="2017-03" db="EMBL/GenBank/DDBJ databases">
        <authorList>
            <person name="Afonso C.L."/>
            <person name="Miller P.J."/>
            <person name="Scott M.A."/>
            <person name="Spackman E."/>
            <person name="Goraichik I."/>
            <person name="Dimitrov K.M."/>
            <person name="Suarez D.L."/>
            <person name="Swayne D.E."/>
        </authorList>
    </citation>
    <scope>NUCLEOTIDE SEQUENCE [LARGE SCALE GENOMIC DNA]</scope>
    <source>
        <strain evidence="2 3">ATCC 51113</strain>
    </source>
</reference>